<evidence type="ECO:0000313" key="1">
    <source>
        <dbReference type="EMBL" id="BBO99482.1"/>
    </source>
</evidence>
<evidence type="ECO:0000313" key="2">
    <source>
        <dbReference type="Proteomes" id="UP000463939"/>
    </source>
</evidence>
<gene>
    <name evidence="1" type="ORF">SFSGTM_01910</name>
</gene>
<dbReference type="Proteomes" id="UP000463939">
    <property type="component" value="Chromosome"/>
</dbReference>
<dbReference type="KEGG" id="sniv:SFSGTM_01910"/>
<keyword evidence="2" id="KW-1185">Reference proteome</keyword>
<dbReference type="EMBL" id="AP021881">
    <property type="protein sequence ID" value="BBO99482.1"/>
    <property type="molecule type" value="Genomic_DNA"/>
</dbReference>
<dbReference type="AlphaFoldDB" id="A0A809S731"/>
<evidence type="ECO:0008006" key="3">
    <source>
        <dbReference type="Google" id="ProtNLM"/>
    </source>
</evidence>
<name>A0A809S731_9PROT</name>
<sequence length="121" mass="13489">MNAKSHDIKSSLGKLDAHNIEPDEFDEIPELTAEDFARPDLVWHVDGKAVSKNEGINAFSASMKKQKISIAIDPDVVAWFKSSAGGRGYQSLINAALREAMQRKTIEETIRRVIKEELHSV</sequence>
<reference evidence="2" key="1">
    <citation type="submission" date="2019-11" db="EMBL/GenBank/DDBJ databases">
        <title>Isolation and characterization of a novel species in the genus Sulfuriferula.</title>
        <authorList>
            <person name="Mochizuki J."/>
            <person name="Kojima H."/>
            <person name="Fukui M."/>
        </authorList>
    </citation>
    <scope>NUCLEOTIDE SEQUENCE [LARGE SCALE GENOMIC DNA]</scope>
    <source>
        <strain evidence="2">SGTM</strain>
    </source>
</reference>
<accession>A0A809S731</accession>
<dbReference type="InterPro" id="IPR025528">
    <property type="entry name" value="BrnA_antitoxin"/>
</dbReference>
<protein>
    <recommendedName>
        <fullName evidence="3">BrnA antitoxin family protein</fullName>
    </recommendedName>
</protein>
<dbReference type="RefSeq" id="WP_198420592.1">
    <property type="nucleotide sequence ID" value="NZ_AP021881.1"/>
</dbReference>
<proteinExistence type="predicted"/>
<organism evidence="1 2">
    <name type="scientific">Sulfuriferula nivalis</name>
    <dbReference type="NCBI Taxonomy" id="2675298"/>
    <lineage>
        <taxon>Bacteria</taxon>
        <taxon>Pseudomonadati</taxon>
        <taxon>Pseudomonadota</taxon>
        <taxon>Betaproteobacteria</taxon>
        <taxon>Nitrosomonadales</taxon>
        <taxon>Sulfuricellaceae</taxon>
        <taxon>Sulfuriferula</taxon>
    </lineage>
</organism>
<dbReference type="Pfam" id="PF14384">
    <property type="entry name" value="BrnA_antitoxin"/>
    <property type="match status" value="1"/>
</dbReference>